<gene>
    <name evidence="1" type="ORF">AMORRO_LOCUS6573</name>
</gene>
<evidence type="ECO:0000313" key="2">
    <source>
        <dbReference type="Proteomes" id="UP000789342"/>
    </source>
</evidence>
<sequence length="294" mass="35158">MHYDEYGKKKYFNDSKNEQPDKQEEILSIALEEIGRIVTSPLQVIHKLLSKEVNHKEAFATLRRIQVNKLELNETIERIGAETVEIIESLKVEYFRYMIQKKPYYEEITKEYKKHKNMTNDLKDHKLKLENGAGINEDADFHRKLNELTASPILMMMCEWLEDLEIDPVIFAPYRNLEHKLNDKATQFYYFRIKNLDERVENNLKEFRRHVLRDRDKILQDLFDVISQTYNITNEQTIQDDTTAIIDVHLTNSEHQDRKDYSTRCNNILELWSKGLLNEIIEQTEKPDERGENY</sequence>
<evidence type="ECO:0000313" key="1">
    <source>
        <dbReference type="EMBL" id="CAG8573277.1"/>
    </source>
</evidence>
<keyword evidence="2" id="KW-1185">Reference proteome</keyword>
<comment type="caution">
    <text evidence="1">The sequence shown here is derived from an EMBL/GenBank/DDBJ whole genome shotgun (WGS) entry which is preliminary data.</text>
</comment>
<protein>
    <submittedName>
        <fullName evidence="1">10815_t:CDS:1</fullName>
    </submittedName>
</protein>
<dbReference type="Proteomes" id="UP000789342">
    <property type="component" value="Unassembled WGS sequence"/>
</dbReference>
<reference evidence="1" key="1">
    <citation type="submission" date="2021-06" db="EMBL/GenBank/DDBJ databases">
        <authorList>
            <person name="Kallberg Y."/>
            <person name="Tangrot J."/>
            <person name="Rosling A."/>
        </authorList>
    </citation>
    <scope>NUCLEOTIDE SEQUENCE</scope>
    <source>
        <strain evidence="1">CL551</strain>
    </source>
</reference>
<proteinExistence type="predicted"/>
<accession>A0A9N9BR25</accession>
<name>A0A9N9BR25_9GLOM</name>
<dbReference type="EMBL" id="CAJVPV010004424">
    <property type="protein sequence ID" value="CAG8573277.1"/>
    <property type="molecule type" value="Genomic_DNA"/>
</dbReference>
<organism evidence="1 2">
    <name type="scientific">Acaulospora morrowiae</name>
    <dbReference type="NCBI Taxonomy" id="94023"/>
    <lineage>
        <taxon>Eukaryota</taxon>
        <taxon>Fungi</taxon>
        <taxon>Fungi incertae sedis</taxon>
        <taxon>Mucoromycota</taxon>
        <taxon>Glomeromycotina</taxon>
        <taxon>Glomeromycetes</taxon>
        <taxon>Diversisporales</taxon>
        <taxon>Acaulosporaceae</taxon>
        <taxon>Acaulospora</taxon>
    </lineage>
</organism>
<dbReference type="AlphaFoldDB" id="A0A9N9BR25"/>